<dbReference type="EMBL" id="NJBO01000002">
    <property type="protein sequence ID" value="TKJ44044.1"/>
    <property type="molecule type" value="Genomic_DNA"/>
</dbReference>
<dbReference type="SUPFAM" id="SSF144010">
    <property type="entry name" value="CofE-like"/>
    <property type="match status" value="1"/>
</dbReference>
<dbReference type="Proteomes" id="UP000317778">
    <property type="component" value="Unassembled WGS sequence"/>
</dbReference>
<evidence type="ECO:0008006" key="3">
    <source>
        <dbReference type="Google" id="ProtNLM"/>
    </source>
</evidence>
<protein>
    <recommendedName>
        <fullName evidence="3">Coenzyme F420:L-glutamate ligase-like domain-containing protein</fullName>
    </recommendedName>
</protein>
<dbReference type="AlphaFoldDB" id="A0A532VA11"/>
<proteinExistence type="predicted"/>
<evidence type="ECO:0000313" key="2">
    <source>
        <dbReference type="Proteomes" id="UP000317778"/>
    </source>
</evidence>
<sequence length="218" mass="24149">MPRICVKTHTLSPADEIGEVVERYAARYLKPGDIVVLAESPLAITQGRAIPVKQMHPRLSARILWRFVRKVPYGVGLRNPFSMEAAIEECGVLRVWFAAILGGFLRMLGRRGDFYRIAGIQARMIDAAGTSPVKPYDECVLKGPKEPYEVVKGLKNRFGVEFAIMDINDIGGSWAVAATSRINRAALEELMRDNPMGQGTQLTPITIVRARGTELLLD</sequence>
<reference evidence="1 2" key="1">
    <citation type="submission" date="2017-06" db="EMBL/GenBank/DDBJ databases">
        <title>Novel microbial phyla capable of carbon fixation and sulfur reduction in deep-sea sediments.</title>
        <authorList>
            <person name="Huang J."/>
            <person name="Baker B."/>
            <person name="Wang Y."/>
        </authorList>
    </citation>
    <scope>NUCLEOTIDE SEQUENCE [LARGE SCALE GENOMIC DNA]</scope>
    <source>
        <strain evidence="1">B3_TA06</strain>
    </source>
</reference>
<organism evidence="1 2">
    <name type="scientific">candidate division TA06 bacterium B3_TA06</name>
    <dbReference type="NCBI Taxonomy" id="2012487"/>
    <lineage>
        <taxon>Bacteria</taxon>
        <taxon>Bacteria division TA06</taxon>
    </lineage>
</organism>
<accession>A0A532VA11</accession>
<comment type="caution">
    <text evidence="1">The sequence shown here is derived from an EMBL/GenBank/DDBJ whole genome shotgun (WGS) entry which is preliminary data.</text>
</comment>
<gene>
    <name evidence="1" type="ORF">CEE36_01650</name>
</gene>
<name>A0A532VA11_UNCT6</name>
<dbReference type="Gene3D" id="3.30.1330.100">
    <property type="entry name" value="CofE-like"/>
    <property type="match status" value="1"/>
</dbReference>
<evidence type="ECO:0000313" key="1">
    <source>
        <dbReference type="EMBL" id="TKJ44044.1"/>
    </source>
</evidence>